<name>A0ACC3BFF3_9EURO</name>
<protein>
    <submittedName>
        <fullName evidence="1">Uncharacterized protein</fullName>
    </submittedName>
</protein>
<comment type="caution">
    <text evidence="1">The sequence shown here is derived from an EMBL/GenBank/DDBJ whole genome shotgun (WGS) entry which is preliminary data.</text>
</comment>
<dbReference type="EMBL" id="JAOPJF010000004">
    <property type="protein sequence ID" value="KAK1149354.1"/>
    <property type="molecule type" value="Genomic_DNA"/>
</dbReference>
<proteinExistence type="predicted"/>
<organism evidence="1 2">
    <name type="scientific">Aspergillus melleus</name>
    <dbReference type="NCBI Taxonomy" id="138277"/>
    <lineage>
        <taxon>Eukaryota</taxon>
        <taxon>Fungi</taxon>
        <taxon>Dikarya</taxon>
        <taxon>Ascomycota</taxon>
        <taxon>Pezizomycotina</taxon>
        <taxon>Eurotiomycetes</taxon>
        <taxon>Eurotiomycetidae</taxon>
        <taxon>Eurotiales</taxon>
        <taxon>Aspergillaceae</taxon>
        <taxon>Aspergillus</taxon>
        <taxon>Aspergillus subgen. Circumdati</taxon>
    </lineage>
</organism>
<reference evidence="1 2" key="1">
    <citation type="journal article" date="2023" name="ACS Omega">
        <title>Identification of the Neoaspergillic Acid Biosynthesis Gene Cluster by Establishing an In Vitro CRISPR-Ribonucleoprotein Genetic System in Aspergillus melleus.</title>
        <authorList>
            <person name="Yuan B."/>
            <person name="Grau M.F."/>
            <person name="Murata R.M."/>
            <person name="Torok T."/>
            <person name="Venkateswaran K."/>
            <person name="Stajich J.E."/>
            <person name="Wang C.C.C."/>
        </authorList>
    </citation>
    <scope>NUCLEOTIDE SEQUENCE [LARGE SCALE GENOMIC DNA]</scope>
    <source>
        <strain evidence="1 2">IMV 1140</strain>
    </source>
</reference>
<dbReference type="Proteomes" id="UP001177260">
    <property type="component" value="Unassembled WGS sequence"/>
</dbReference>
<gene>
    <name evidence="1" type="ORF">N8T08_006577</name>
</gene>
<sequence length="235" mass="25979">MAVDWHRHIDIVLIDIGNAYTWDASRRTIFAKSDYTIVDVSYRLAPENPFPAALEDAEDAINWVLNEKKLFNTSQIALSGLSAGGNIVLSLASTVYPPETFHSVIAFYPAVDWTTDVGAKKAPNPNGQPIPACIMRLFSKALFQSQVDFASPYVSPLYATPESYPDRLLVVTADGDSLAPEAEALVEKLQTWTNGHVIHFRALRCNHAWDKMANTTTGVIIRRNAYALAVEMLNP</sequence>
<keyword evidence="2" id="KW-1185">Reference proteome</keyword>
<evidence type="ECO:0000313" key="2">
    <source>
        <dbReference type="Proteomes" id="UP001177260"/>
    </source>
</evidence>
<accession>A0ACC3BFF3</accession>
<evidence type="ECO:0000313" key="1">
    <source>
        <dbReference type="EMBL" id="KAK1149354.1"/>
    </source>
</evidence>